<evidence type="ECO:0000259" key="2">
    <source>
        <dbReference type="SMART" id="SM00854"/>
    </source>
</evidence>
<comment type="similarity">
    <text evidence="1">Belongs to the CapA family.</text>
</comment>
<protein>
    <submittedName>
        <fullName evidence="3">Poly-gamma-glutamate synthesis protein (Capsule biosynthesis protein)</fullName>
    </submittedName>
</protein>
<evidence type="ECO:0000313" key="3">
    <source>
        <dbReference type="EMBL" id="NYE06346.1"/>
    </source>
</evidence>
<dbReference type="PANTHER" id="PTHR33393:SF13">
    <property type="entry name" value="PGA BIOSYNTHESIS PROTEIN CAPA"/>
    <property type="match status" value="1"/>
</dbReference>
<dbReference type="Gene3D" id="3.60.21.10">
    <property type="match status" value="1"/>
</dbReference>
<reference evidence="4" key="1">
    <citation type="submission" date="2020-07" db="EMBL/GenBank/DDBJ databases">
        <authorList>
            <person name="Partida-Martinez L."/>
            <person name="Huntemann M."/>
            <person name="Clum A."/>
            <person name="Wang J."/>
            <person name="Palaniappan K."/>
            <person name="Ritter S."/>
            <person name="Chen I.-M."/>
            <person name="Stamatis D."/>
            <person name="Reddy T."/>
            <person name="O'Malley R."/>
            <person name="Daum C."/>
            <person name="Shapiro N."/>
            <person name="Ivanova N."/>
            <person name="Kyrpides N."/>
            <person name="Woyke T."/>
        </authorList>
    </citation>
    <scope>NUCLEOTIDE SEQUENCE [LARGE SCALE GENOMIC DNA]</scope>
    <source>
        <strain evidence="4">AT2.8</strain>
    </source>
</reference>
<dbReference type="SUPFAM" id="SSF56300">
    <property type="entry name" value="Metallo-dependent phosphatases"/>
    <property type="match status" value="1"/>
</dbReference>
<name>A0A852TEY9_9BACI</name>
<dbReference type="AlphaFoldDB" id="A0A852TEY9"/>
<dbReference type="SMART" id="SM00854">
    <property type="entry name" value="PGA_cap"/>
    <property type="match status" value="1"/>
</dbReference>
<evidence type="ECO:0000256" key="1">
    <source>
        <dbReference type="ARBA" id="ARBA00005662"/>
    </source>
</evidence>
<accession>A0A852TEY9</accession>
<dbReference type="EMBL" id="JACCBX010000006">
    <property type="protein sequence ID" value="NYE06346.1"/>
    <property type="molecule type" value="Genomic_DNA"/>
</dbReference>
<reference evidence="4" key="2">
    <citation type="submission" date="2020-08" db="EMBL/GenBank/DDBJ databases">
        <title>The Agave Microbiome: Exploring the role of microbial communities in plant adaptations to desert environments.</title>
        <authorList>
            <person name="Partida-Martinez L.P."/>
        </authorList>
    </citation>
    <scope>NUCLEOTIDE SEQUENCE [LARGE SCALE GENOMIC DNA]</scope>
    <source>
        <strain evidence="4">AT2.8</strain>
    </source>
</reference>
<dbReference type="Pfam" id="PF09587">
    <property type="entry name" value="PGA_cap"/>
    <property type="match status" value="1"/>
</dbReference>
<dbReference type="InterPro" id="IPR019079">
    <property type="entry name" value="Capsule_synth_CapA"/>
</dbReference>
<evidence type="ECO:0000313" key="4">
    <source>
        <dbReference type="Proteomes" id="UP000548423"/>
    </source>
</evidence>
<dbReference type="CDD" id="cd07381">
    <property type="entry name" value="MPP_CapA"/>
    <property type="match status" value="1"/>
</dbReference>
<dbReference type="PANTHER" id="PTHR33393">
    <property type="entry name" value="POLYGLUTAMINE SYNTHESIS ACCESSORY PROTEIN RV0574C-RELATED"/>
    <property type="match status" value="1"/>
</dbReference>
<gene>
    <name evidence="3" type="ORF">F4694_003126</name>
</gene>
<dbReference type="InterPro" id="IPR052169">
    <property type="entry name" value="CW_Biosynth-Accessory"/>
</dbReference>
<feature type="domain" description="Capsule synthesis protein CapA" evidence="2">
    <location>
        <begin position="5"/>
        <end position="273"/>
    </location>
</feature>
<dbReference type="InterPro" id="IPR029052">
    <property type="entry name" value="Metallo-depent_PP-like"/>
</dbReference>
<dbReference type="Proteomes" id="UP000548423">
    <property type="component" value="Unassembled WGS sequence"/>
</dbReference>
<organism evidence="3 4">
    <name type="scientific">Neobacillus niacini</name>
    <dbReference type="NCBI Taxonomy" id="86668"/>
    <lineage>
        <taxon>Bacteria</taxon>
        <taxon>Bacillati</taxon>
        <taxon>Bacillota</taxon>
        <taxon>Bacilli</taxon>
        <taxon>Bacillales</taxon>
        <taxon>Bacillaceae</taxon>
        <taxon>Neobacillus</taxon>
    </lineage>
</organism>
<sequence>MSSITIAAVGDITLSQKVGKELFRGVWDAADIRIGNLESPIMHTPGAPADKQFRLQQPIEAGEWLKELNPTAVSIANNHTMDWGPEGLFQTQEELDRIGVSYAGGGRNLEEAIKPVYFQAGDHRIAFLSWATTLSPGFQAMHNRPGIAGVRVTSFYELGPSLDLEQPGTAPYIKSVPFEEDLVLLEKVIEEANREADLVILALHWGVPPQWCVPYQGVIAEYQPIIAQRAANAGVDIILGHHAHAPYGMEAFKGKDKKEVPVLYSLGNYISHYEYSGVGLDMSSCTIKFPPKLPENRQSCIAEIKLTTSNKRLSVERVTIHPAVISEIGEAIETSIQDCLDIANRLNEFNNQRGTVTIIEDNKVVWNSNN</sequence>
<proteinExistence type="inferred from homology"/>
<comment type="caution">
    <text evidence="3">The sequence shown here is derived from an EMBL/GenBank/DDBJ whole genome shotgun (WGS) entry which is preliminary data.</text>
</comment>